<dbReference type="RefSeq" id="WP_229122588.1">
    <property type="nucleotide sequence ID" value="NZ_CP064791.1"/>
</dbReference>
<dbReference type="AlphaFoldDB" id="A0A897NUS0"/>
<organism evidence="7 8">
    <name type="scientific">Halapricum desulfuricans</name>
    <dbReference type="NCBI Taxonomy" id="2841257"/>
    <lineage>
        <taxon>Archaea</taxon>
        <taxon>Methanobacteriati</taxon>
        <taxon>Methanobacteriota</taxon>
        <taxon>Stenosarchaea group</taxon>
        <taxon>Halobacteria</taxon>
        <taxon>Halobacteriales</taxon>
        <taxon>Haloarculaceae</taxon>
        <taxon>Halapricum</taxon>
    </lineage>
</organism>
<dbReference type="InterPro" id="IPR022764">
    <property type="entry name" value="Peptidase_S54_rhomboid_dom"/>
</dbReference>
<sequence>MSGWLTAPVPVQAGIDTIIEAPPWPMQLLVVAVAVGSGLVCYRLADPGGEWMRRLRSRLLLGAPWGTVLTAVFLLGMFLFVQGAYSGNPFDPRQPVTYAFTAWSYEYPLGVLAAPFSHANLAHLRGNVISLLVFGSIAEYGYSHFRPGRGTQIEYLSRRSPYVRPLLFAGAMGLVGVATSAFVPGPIIGFSGVVYALAGFALVVRPLTAVVGLLLSDMLGTLYTAFTSPVTTHSPGIGYYGVWFADIAVTGHLLGFLLGVLLGIALWYRRGDRPSAPRVWFAAVLFGVIQQLWLAYLPLGNGRYALFRGIGIAFVFLLGAAIVATARRSSRPSIPWPSRAPERLREELPSRGQAAAGVLVMTVLTLALAGVVVHLQTVESTELPNDPVEVRDYQVGYSENVTNQLYAMVDIPGLEQVTSVDSSGVIVYSERRNVWQLATSKSRLASTGYTEVTVGGVGWRETVGVSRTGWSVVGGNRTYRVQLHPPDEPSRVAFTSGPARADATIANRTITLQPADTDFEVAIRQHNETIGVGALPETGSNTTVGAIRFERDGRDLYANYDGTRVRVAQKNVPPTRRD</sequence>
<evidence type="ECO:0000256" key="3">
    <source>
        <dbReference type="ARBA" id="ARBA00022989"/>
    </source>
</evidence>
<dbReference type="GO" id="GO:0004252">
    <property type="term" value="F:serine-type endopeptidase activity"/>
    <property type="evidence" value="ECO:0007669"/>
    <property type="project" value="InterPro"/>
</dbReference>
<evidence type="ECO:0000313" key="8">
    <source>
        <dbReference type="Proteomes" id="UP000663292"/>
    </source>
</evidence>
<evidence type="ECO:0000259" key="6">
    <source>
        <dbReference type="Pfam" id="PF01694"/>
    </source>
</evidence>
<name>A0A897NUS0_9EURY</name>
<evidence type="ECO:0000256" key="1">
    <source>
        <dbReference type="ARBA" id="ARBA00004141"/>
    </source>
</evidence>
<keyword evidence="7" id="KW-0645">Protease</keyword>
<keyword evidence="8" id="KW-1185">Reference proteome</keyword>
<feature type="transmembrane region" description="Helical" evidence="5">
    <location>
        <begin position="26"/>
        <end position="45"/>
    </location>
</feature>
<dbReference type="EMBL" id="CP064791">
    <property type="protein sequence ID" value="QSG14553.1"/>
    <property type="molecule type" value="Genomic_DNA"/>
</dbReference>
<dbReference type="GO" id="GO:0016020">
    <property type="term" value="C:membrane"/>
    <property type="evidence" value="ECO:0007669"/>
    <property type="project" value="UniProtKB-SubCell"/>
</dbReference>
<keyword evidence="3 5" id="KW-1133">Transmembrane helix</keyword>
<reference evidence="7 8" key="1">
    <citation type="submission" date="2020-11" db="EMBL/GenBank/DDBJ databases">
        <title>Carbohydrate-dependent, anaerobic sulfur respiration: A novel catabolism in halophilic archaea.</title>
        <authorList>
            <person name="Sorokin D.Y."/>
            <person name="Messina E."/>
            <person name="Smedile F."/>
            <person name="La Cono V."/>
            <person name="Hallsworth J.E."/>
            <person name="Yakimov M.M."/>
        </authorList>
    </citation>
    <scope>NUCLEOTIDE SEQUENCE [LARGE SCALE GENOMIC DNA]</scope>
    <source>
        <strain evidence="7 8">HSR-Est</strain>
    </source>
</reference>
<feature type="transmembrane region" description="Helical" evidence="5">
    <location>
        <begin position="242"/>
        <end position="267"/>
    </location>
</feature>
<feature type="transmembrane region" description="Helical" evidence="5">
    <location>
        <begin position="187"/>
        <end position="204"/>
    </location>
</feature>
<proteinExistence type="predicted"/>
<feature type="transmembrane region" description="Helical" evidence="5">
    <location>
        <begin position="162"/>
        <end position="181"/>
    </location>
</feature>
<evidence type="ECO:0000256" key="2">
    <source>
        <dbReference type="ARBA" id="ARBA00022692"/>
    </source>
</evidence>
<dbReference type="GO" id="GO:0006508">
    <property type="term" value="P:proteolysis"/>
    <property type="evidence" value="ECO:0007669"/>
    <property type="project" value="UniProtKB-KW"/>
</dbReference>
<accession>A0A897NUS0</accession>
<keyword evidence="4 5" id="KW-0472">Membrane</keyword>
<keyword evidence="2 5" id="KW-0812">Transmembrane</keyword>
<feature type="transmembrane region" description="Helical" evidence="5">
    <location>
        <begin position="354"/>
        <end position="375"/>
    </location>
</feature>
<dbReference type="Pfam" id="PF01694">
    <property type="entry name" value="Rhomboid"/>
    <property type="match status" value="1"/>
</dbReference>
<feature type="transmembrane region" description="Helical" evidence="5">
    <location>
        <begin position="65"/>
        <end position="85"/>
    </location>
</feature>
<evidence type="ECO:0000313" key="7">
    <source>
        <dbReference type="EMBL" id="QSG14553.1"/>
    </source>
</evidence>
<feature type="transmembrane region" description="Helical" evidence="5">
    <location>
        <begin position="124"/>
        <end position="142"/>
    </location>
</feature>
<feature type="transmembrane region" description="Helical" evidence="5">
    <location>
        <begin position="279"/>
        <end position="299"/>
    </location>
</feature>
<dbReference type="SUPFAM" id="SSF144091">
    <property type="entry name" value="Rhomboid-like"/>
    <property type="match status" value="1"/>
</dbReference>
<dbReference type="Gene3D" id="1.20.1540.10">
    <property type="entry name" value="Rhomboid-like"/>
    <property type="match status" value="1"/>
</dbReference>
<feature type="transmembrane region" description="Helical" evidence="5">
    <location>
        <begin position="305"/>
        <end position="326"/>
    </location>
</feature>
<protein>
    <submittedName>
        <fullName evidence="7">Membrane associated serine protease</fullName>
    </submittedName>
</protein>
<evidence type="ECO:0000256" key="4">
    <source>
        <dbReference type="ARBA" id="ARBA00023136"/>
    </source>
</evidence>
<comment type="subcellular location">
    <subcellularLocation>
        <location evidence="1">Membrane</location>
        <topology evidence="1">Multi-pass membrane protein</topology>
    </subcellularLocation>
</comment>
<dbReference type="InterPro" id="IPR035952">
    <property type="entry name" value="Rhomboid-like_sf"/>
</dbReference>
<gene>
    <name evidence="7" type="primary">glpG</name>
    <name evidence="7" type="ORF">HSEST_1018</name>
</gene>
<dbReference type="Proteomes" id="UP000663292">
    <property type="component" value="Chromosome"/>
</dbReference>
<keyword evidence="7" id="KW-0378">Hydrolase</keyword>
<feature type="domain" description="Peptidase S54 rhomboid" evidence="6">
    <location>
        <begin position="111"/>
        <end position="268"/>
    </location>
</feature>
<dbReference type="GeneID" id="68857652"/>
<evidence type="ECO:0000256" key="5">
    <source>
        <dbReference type="SAM" id="Phobius"/>
    </source>
</evidence>